<sequence length="70" mass="8250">MPKGLLGNETRLRNIIDLPDFLLHLPITWAQQYYVYQDSYYFGKLSCFLKNIFNGVVKAKGGLSYYFQMF</sequence>
<name>A0ABR0B765_9CRUS</name>
<reference evidence="1 2" key="1">
    <citation type="journal article" date="2023" name="Nucleic Acids Res.">
        <title>The hologenome of Daphnia magna reveals possible DNA methylation and microbiome-mediated evolution of the host genome.</title>
        <authorList>
            <person name="Chaturvedi A."/>
            <person name="Li X."/>
            <person name="Dhandapani V."/>
            <person name="Marshall H."/>
            <person name="Kissane S."/>
            <person name="Cuenca-Cambronero M."/>
            <person name="Asole G."/>
            <person name="Calvet F."/>
            <person name="Ruiz-Romero M."/>
            <person name="Marangio P."/>
            <person name="Guigo R."/>
            <person name="Rago D."/>
            <person name="Mirbahai L."/>
            <person name="Eastwood N."/>
            <person name="Colbourne J.K."/>
            <person name="Zhou J."/>
            <person name="Mallon E."/>
            <person name="Orsini L."/>
        </authorList>
    </citation>
    <scope>NUCLEOTIDE SEQUENCE [LARGE SCALE GENOMIC DNA]</scope>
    <source>
        <strain evidence="1">LRV0_1</strain>
    </source>
</reference>
<evidence type="ECO:0000313" key="2">
    <source>
        <dbReference type="Proteomes" id="UP001234178"/>
    </source>
</evidence>
<comment type="caution">
    <text evidence="1">The sequence shown here is derived from an EMBL/GenBank/DDBJ whole genome shotgun (WGS) entry which is preliminary data.</text>
</comment>
<dbReference type="Proteomes" id="UP001234178">
    <property type="component" value="Unassembled WGS sequence"/>
</dbReference>
<evidence type="ECO:0000313" key="1">
    <source>
        <dbReference type="EMBL" id="KAK4037526.1"/>
    </source>
</evidence>
<keyword evidence="2" id="KW-1185">Reference proteome</keyword>
<organism evidence="1 2">
    <name type="scientific">Daphnia magna</name>
    <dbReference type="NCBI Taxonomy" id="35525"/>
    <lineage>
        <taxon>Eukaryota</taxon>
        <taxon>Metazoa</taxon>
        <taxon>Ecdysozoa</taxon>
        <taxon>Arthropoda</taxon>
        <taxon>Crustacea</taxon>
        <taxon>Branchiopoda</taxon>
        <taxon>Diplostraca</taxon>
        <taxon>Cladocera</taxon>
        <taxon>Anomopoda</taxon>
        <taxon>Daphniidae</taxon>
        <taxon>Daphnia</taxon>
    </lineage>
</organism>
<accession>A0ABR0B765</accession>
<gene>
    <name evidence="1" type="ORF">OUZ56_029558</name>
</gene>
<dbReference type="EMBL" id="JAOYFB010000040">
    <property type="protein sequence ID" value="KAK4037526.1"/>
    <property type="molecule type" value="Genomic_DNA"/>
</dbReference>
<proteinExistence type="predicted"/>
<protein>
    <submittedName>
        <fullName evidence="1">Uncharacterized protein</fullName>
    </submittedName>
</protein>